<feature type="compositionally biased region" description="Pro residues" evidence="1">
    <location>
        <begin position="51"/>
        <end position="60"/>
    </location>
</feature>
<organism evidence="2">
    <name type="scientific">Oryza nivara</name>
    <name type="common">Indian wild rice</name>
    <name type="synonym">Oryza sativa f. spontanea</name>
    <dbReference type="NCBI Taxonomy" id="4536"/>
    <lineage>
        <taxon>Eukaryota</taxon>
        <taxon>Viridiplantae</taxon>
        <taxon>Streptophyta</taxon>
        <taxon>Embryophyta</taxon>
        <taxon>Tracheophyta</taxon>
        <taxon>Spermatophyta</taxon>
        <taxon>Magnoliopsida</taxon>
        <taxon>Liliopsida</taxon>
        <taxon>Poales</taxon>
        <taxon>Poaceae</taxon>
        <taxon>BOP clade</taxon>
        <taxon>Oryzoideae</taxon>
        <taxon>Oryzeae</taxon>
        <taxon>Oryzinae</taxon>
        <taxon>Oryza</taxon>
    </lineage>
</organism>
<dbReference type="AlphaFoldDB" id="A0A0E0IV10"/>
<accession>A0A0E0IV10</accession>
<dbReference type="Proteomes" id="UP000006591">
    <property type="component" value="Chromosome 10"/>
</dbReference>
<reference evidence="2" key="1">
    <citation type="submission" date="2015-04" db="UniProtKB">
        <authorList>
            <consortium name="EnsemblPlants"/>
        </authorList>
    </citation>
    <scope>IDENTIFICATION</scope>
    <source>
        <strain evidence="2">SL10</strain>
    </source>
</reference>
<dbReference type="HOGENOM" id="CLU_2516499_0_0_1"/>
<evidence type="ECO:0000313" key="3">
    <source>
        <dbReference type="Proteomes" id="UP000006591"/>
    </source>
</evidence>
<feature type="compositionally biased region" description="Polar residues" evidence="1">
    <location>
        <begin position="32"/>
        <end position="43"/>
    </location>
</feature>
<protein>
    <submittedName>
        <fullName evidence="2">Uncharacterized protein</fullName>
    </submittedName>
</protein>
<proteinExistence type="predicted"/>
<feature type="region of interest" description="Disordered" evidence="1">
    <location>
        <begin position="1"/>
        <end position="92"/>
    </location>
</feature>
<keyword evidence="3" id="KW-1185">Reference proteome</keyword>
<feature type="compositionally biased region" description="Basic residues" evidence="1">
    <location>
        <begin position="69"/>
        <end position="79"/>
    </location>
</feature>
<name>A0A0E0IV10_ORYNI</name>
<dbReference type="EnsemblPlants" id="ONIVA10G17180.1">
    <property type="protein sequence ID" value="ONIVA10G17180.1"/>
    <property type="gene ID" value="ONIVA10G17180"/>
</dbReference>
<dbReference type="Gramene" id="ONIVA10G17180.1">
    <property type="protein sequence ID" value="ONIVA10G17180.1"/>
    <property type="gene ID" value="ONIVA10G17180"/>
</dbReference>
<reference evidence="2" key="2">
    <citation type="submission" date="2018-04" db="EMBL/GenBank/DDBJ databases">
        <title>OnivRS2 (Oryza nivara Reference Sequence Version 2).</title>
        <authorList>
            <person name="Zhang J."/>
            <person name="Kudrna D."/>
            <person name="Lee S."/>
            <person name="Talag J."/>
            <person name="Rajasekar S."/>
            <person name="Welchert J."/>
            <person name="Hsing Y.-I."/>
            <person name="Wing R.A."/>
        </authorList>
    </citation>
    <scope>NUCLEOTIDE SEQUENCE [LARGE SCALE GENOMIC DNA]</scope>
</reference>
<sequence length="92" mass="10257">MERREPTRSDTTGPWRAIRRRRRGSRSAGECHSQSRLPRTGTASGPGGTRQPPPRPPPFPSLRSERRTKNGKRKATRSRSHGDASMIAAREG</sequence>
<evidence type="ECO:0000256" key="1">
    <source>
        <dbReference type="SAM" id="MobiDB-lite"/>
    </source>
</evidence>
<evidence type="ECO:0000313" key="2">
    <source>
        <dbReference type="EnsemblPlants" id="ONIVA10G17180.1"/>
    </source>
</evidence>